<name>A0A409YA12_9AGAR</name>
<proteinExistence type="predicted"/>
<keyword evidence="2" id="KW-1185">Reference proteome</keyword>
<evidence type="ECO:0008006" key="3">
    <source>
        <dbReference type="Google" id="ProtNLM"/>
    </source>
</evidence>
<evidence type="ECO:0000313" key="1">
    <source>
        <dbReference type="EMBL" id="PPQ99842.1"/>
    </source>
</evidence>
<dbReference type="EMBL" id="NHTK01001344">
    <property type="protein sequence ID" value="PPQ99842.1"/>
    <property type="molecule type" value="Genomic_DNA"/>
</dbReference>
<evidence type="ECO:0000313" key="2">
    <source>
        <dbReference type="Proteomes" id="UP000284842"/>
    </source>
</evidence>
<accession>A0A409YA12</accession>
<reference evidence="1 2" key="1">
    <citation type="journal article" date="2018" name="Evol. Lett.">
        <title>Horizontal gene cluster transfer increased hallucinogenic mushroom diversity.</title>
        <authorList>
            <person name="Reynolds H.T."/>
            <person name="Vijayakumar V."/>
            <person name="Gluck-Thaler E."/>
            <person name="Korotkin H.B."/>
            <person name="Matheny P.B."/>
            <person name="Slot J.C."/>
        </authorList>
    </citation>
    <scope>NUCLEOTIDE SEQUENCE [LARGE SCALE GENOMIC DNA]</scope>
    <source>
        <strain evidence="1 2">2629</strain>
    </source>
</reference>
<protein>
    <recommendedName>
        <fullName evidence="3">F-box domain-containing protein</fullName>
    </recommendedName>
</protein>
<dbReference type="InParanoid" id="A0A409YA12"/>
<comment type="caution">
    <text evidence="1">The sequence shown here is derived from an EMBL/GenBank/DDBJ whole genome shotgun (WGS) entry which is preliminary data.</text>
</comment>
<dbReference type="OrthoDB" id="2269034at2759"/>
<organism evidence="1 2">
    <name type="scientific">Panaeolus cyanescens</name>
    <dbReference type="NCBI Taxonomy" id="181874"/>
    <lineage>
        <taxon>Eukaryota</taxon>
        <taxon>Fungi</taxon>
        <taxon>Dikarya</taxon>
        <taxon>Basidiomycota</taxon>
        <taxon>Agaricomycotina</taxon>
        <taxon>Agaricomycetes</taxon>
        <taxon>Agaricomycetidae</taxon>
        <taxon>Agaricales</taxon>
        <taxon>Agaricineae</taxon>
        <taxon>Galeropsidaceae</taxon>
        <taxon>Panaeolus</taxon>
    </lineage>
</organism>
<gene>
    <name evidence="1" type="ORF">CVT24_009636</name>
</gene>
<dbReference type="AlphaFoldDB" id="A0A409YA12"/>
<sequence>MDLPLEILLIIFKNYVDTNPFTSKRSTGSTKPHVFPVVFSPFQLMAVCRGWRSTVIALPELWTNITLINCNPRTESLLTMYLERSAERPLSIVMFLCYDNPDYCLQTMNLLRSHAPRWQEIDFRFMDSYSTQVQILHAADLHLPMLRKATLSFHPEIVQGAEVFLKHVLSAPALKSVTWIDGEDENGLTASNGGFFQDAISRQFPWAKLQELTLFSIVDMRALFNGLCAARNLAYLSLDWHRDQPNPTNIFSSSREVILPELVTLKIRSIPHPCVFNILRRFITPKLSDFELMGVSTPSNRLNGRWNTTDLLHFFGRSGCRLTKFSCRYTPTSDGQNDSLQLLQSVYLERLSHLTLVIPKVTQEMMDALTRSETSPKEGVLLPELAYVKLRANVPVGAALQFALSRRNGYKRLDVLDFTSNDNIEQGDREKINMLEEAGTVVKFTTSKLC</sequence>
<dbReference type="Proteomes" id="UP000284842">
    <property type="component" value="Unassembled WGS sequence"/>
</dbReference>